<dbReference type="InterPro" id="IPR018333">
    <property type="entry name" value="Squalene_cyclase"/>
</dbReference>
<dbReference type="Proteomes" id="UP000663860">
    <property type="component" value="Unassembled WGS sequence"/>
</dbReference>
<dbReference type="PANTHER" id="PTHR11764">
    <property type="entry name" value="TERPENE CYCLASE/MUTASE FAMILY MEMBER"/>
    <property type="match status" value="1"/>
</dbReference>
<protein>
    <recommendedName>
        <fullName evidence="3">Squalene cyclase C-terminal domain-containing protein</fullName>
    </recommendedName>
</protein>
<evidence type="ECO:0000313" key="4">
    <source>
        <dbReference type="EMBL" id="CAF1177295.1"/>
    </source>
</evidence>
<dbReference type="AlphaFoldDB" id="A0A814UPX1"/>
<reference evidence="4" key="1">
    <citation type="submission" date="2021-02" db="EMBL/GenBank/DDBJ databases">
        <authorList>
            <person name="Nowell W R."/>
        </authorList>
    </citation>
    <scope>NUCLEOTIDE SEQUENCE</scope>
</reference>
<organism evidence="4 6">
    <name type="scientific">Adineta steineri</name>
    <dbReference type="NCBI Taxonomy" id="433720"/>
    <lineage>
        <taxon>Eukaryota</taxon>
        <taxon>Metazoa</taxon>
        <taxon>Spiralia</taxon>
        <taxon>Gnathifera</taxon>
        <taxon>Rotifera</taxon>
        <taxon>Eurotatoria</taxon>
        <taxon>Bdelloidea</taxon>
        <taxon>Adinetida</taxon>
        <taxon>Adinetidae</taxon>
        <taxon>Adineta</taxon>
    </lineage>
</organism>
<keyword evidence="2" id="KW-0677">Repeat</keyword>
<dbReference type="GO" id="GO:0016866">
    <property type="term" value="F:intramolecular transferase activity"/>
    <property type="evidence" value="ECO:0007669"/>
    <property type="project" value="InterPro"/>
</dbReference>
<dbReference type="GO" id="GO:0016104">
    <property type="term" value="P:triterpenoid biosynthetic process"/>
    <property type="evidence" value="ECO:0007669"/>
    <property type="project" value="InterPro"/>
</dbReference>
<dbReference type="EMBL" id="CAJNOG010000328">
    <property type="protein sequence ID" value="CAF1177295.1"/>
    <property type="molecule type" value="Genomic_DNA"/>
</dbReference>
<dbReference type="InterPro" id="IPR032696">
    <property type="entry name" value="SQ_cyclase_C"/>
</dbReference>
<feature type="domain" description="Squalene cyclase C-terminal" evidence="3">
    <location>
        <begin position="203"/>
        <end position="289"/>
    </location>
</feature>
<evidence type="ECO:0000256" key="1">
    <source>
        <dbReference type="ARBA" id="ARBA00009755"/>
    </source>
</evidence>
<comment type="similarity">
    <text evidence="1">Belongs to the terpene cyclase/mutase family.</text>
</comment>
<dbReference type="Proteomes" id="UP000663845">
    <property type="component" value="Unassembled WGS sequence"/>
</dbReference>
<dbReference type="GO" id="GO:0005811">
    <property type="term" value="C:lipid droplet"/>
    <property type="evidence" value="ECO:0007669"/>
    <property type="project" value="InterPro"/>
</dbReference>
<gene>
    <name evidence="5" type="ORF">IZO911_LOCUS36990</name>
    <name evidence="4" type="ORF">JYZ213_LOCUS25572</name>
</gene>
<sequence>MSRDCAPLIKELRNELYIEKYHQIDFTKHRHSISSLDLYTPQTYLLKILNLFTITYESVYNRQLCNKANEFLIDYIEAEDEHTNYINIGPVNKFINMLFKRTSKSTILTTFKSSQLWDTAFSIQAILETGLEHLYTNCLNSAYYYLEINRVLEDVKDYRHISKGSWLSPDEVFRGMMLDCSYTECTPACIQALWKFPSQTIYSNYRRKEIDIAIKRGIEFIKKQQKIDGSWAVCFTYGTWFAIEALITVGVSPKSKIITKAIEFLISKHNHNGGWGESYLSCVHKTYVPHKQSQVVNIS</sequence>
<evidence type="ECO:0000256" key="2">
    <source>
        <dbReference type="ARBA" id="ARBA00022737"/>
    </source>
</evidence>
<dbReference type="Gene3D" id="1.50.10.20">
    <property type="match status" value="1"/>
</dbReference>
<evidence type="ECO:0000259" key="3">
    <source>
        <dbReference type="Pfam" id="PF13243"/>
    </source>
</evidence>
<dbReference type="InterPro" id="IPR008930">
    <property type="entry name" value="Terpenoid_cyclase/PrenylTrfase"/>
</dbReference>
<proteinExistence type="inferred from homology"/>
<dbReference type="EMBL" id="CAJNOE010000899">
    <property type="protein sequence ID" value="CAF1355076.1"/>
    <property type="molecule type" value="Genomic_DNA"/>
</dbReference>
<dbReference type="Pfam" id="PF13243">
    <property type="entry name" value="SQHop_cyclase_C"/>
    <property type="match status" value="1"/>
</dbReference>
<evidence type="ECO:0000313" key="5">
    <source>
        <dbReference type="EMBL" id="CAF1355076.1"/>
    </source>
</evidence>
<accession>A0A814UPX1</accession>
<evidence type="ECO:0000313" key="6">
    <source>
        <dbReference type="Proteomes" id="UP000663845"/>
    </source>
</evidence>
<dbReference type="PANTHER" id="PTHR11764:SF20">
    <property type="entry name" value="LANOSTEROL SYNTHASE"/>
    <property type="match status" value="1"/>
</dbReference>
<name>A0A814UPX1_9BILA</name>
<dbReference type="SUPFAM" id="SSF48239">
    <property type="entry name" value="Terpenoid cyclases/Protein prenyltransferases"/>
    <property type="match status" value="2"/>
</dbReference>
<comment type="caution">
    <text evidence="4">The sequence shown here is derived from an EMBL/GenBank/DDBJ whole genome shotgun (WGS) entry which is preliminary data.</text>
</comment>